<keyword evidence="4" id="KW-1185">Reference proteome</keyword>
<organism evidence="3 4">
    <name type="scientific">Trujillonella endophytica</name>
    <dbReference type="NCBI Taxonomy" id="673521"/>
    <lineage>
        <taxon>Bacteria</taxon>
        <taxon>Bacillati</taxon>
        <taxon>Actinomycetota</taxon>
        <taxon>Actinomycetes</taxon>
        <taxon>Geodermatophilales</taxon>
        <taxon>Geodermatophilaceae</taxon>
        <taxon>Trujillonella</taxon>
    </lineage>
</organism>
<evidence type="ECO:0000313" key="3">
    <source>
        <dbReference type="EMBL" id="SEP29643.1"/>
    </source>
</evidence>
<sequence length="209" mass="21586">MHTRRTLAAAVAAGLLVGLSACSSDDSGAPASPSAAELSEPPAVESPAVQTPAEFAQEFAELALTDLDVLNADGIAAALPVVEDFLSDGIERTLLAAGEQSAWSVVPFHVDGMFGGPGDALEADATTVSSTAQAPGEDGSVKVDTVVKTTWVYANAGAIYGERRYTFTLREGLDGTQGWLIDEVQPSYGTFGRTPECGGFDVPETCRTS</sequence>
<dbReference type="Proteomes" id="UP000198960">
    <property type="component" value="Unassembled WGS sequence"/>
</dbReference>
<protein>
    <recommendedName>
        <fullName evidence="5">Lipoprotein</fullName>
    </recommendedName>
</protein>
<keyword evidence="2" id="KW-0732">Signal</keyword>
<dbReference type="EMBL" id="FOEE01000025">
    <property type="protein sequence ID" value="SEP29643.1"/>
    <property type="molecule type" value="Genomic_DNA"/>
</dbReference>
<reference evidence="4" key="1">
    <citation type="submission" date="2016-10" db="EMBL/GenBank/DDBJ databases">
        <authorList>
            <person name="Varghese N."/>
            <person name="Submissions S."/>
        </authorList>
    </citation>
    <scope>NUCLEOTIDE SEQUENCE [LARGE SCALE GENOMIC DNA]</scope>
    <source>
        <strain evidence="4">DSM 45413</strain>
    </source>
</reference>
<dbReference type="RefSeq" id="WP_091949590.1">
    <property type="nucleotide sequence ID" value="NZ_FOEE01000025.1"/>
</dbReference>
<feature type="chain" id="PRO_5039508854" description="Lipoprotein" evidence="2">
    <location>
        <begin position="24"/>
        <end position="209"/>
    </location>
</feature>
<name>A0A1H8WQ64_9ACTN</name>
<evidence type="ECO:0000313" key="4">
    <source>
        <dbReference type="Proteomes" id="UP000198960"/>
    </source>
</evidence>
<accession>A0A1H8WQ64</accession>
<evidence type="ECO:0008006" key="5">
    <source>
        <dbReference type="Google" id="ProtNLM"/>
    </source>
</evidence>
<dbReference type="AlphaFoldDB" id="A0A1H8WQ64"/>
<proteinExistence type="predicted"/>
<gene>
    <name evidence="3" type="ORF">SAMN05660991_04618</name>
</gene>
<evidence type="ECO:0000256" key="2">
    <source>
        <dbReference type="SAM" id="SignalP"/>
    </source>
</evidence>
<evidence type="ECO:0000256" key="1">
    <source>
        <dbReference type="SAM" id="MobiDB-lite"/>
    </source>
</evidence>
<feature type="region of interest" description="Disordered" evidence="1">
    <location>
        <begin position="28"/>
        <end position="47"/>
    </location>
</feature>
<dbReference type="PROSITE" id="PS51257">
    <property type="entry name" value="PROKAR_LIPOPROTEIN"/>
    <property type="match status" value="1"/>
</dbReference>
<feature type="signal peptide" evidence="2">
    <location>
        <begin position="1"/>
        <end position="23"/>
    </location>
</feature>